<dbReference type="EMBL" id="MFKF01000321">
    <property type="protein sequence ID" value="OGG46374.1"/>
    <property type="molecule type" value="Genomic_DNA"/>
</dbReference>
<dbReference type="GO" id="GO:0051536">
    <property type="term" value="F:iron-sulfur cluster binding"/>
    <property type="evidence" value="ECO:0007669"/>
    <property type="project" value="InterPro"/>
</dbReference>
<dbReference type="Proteomes" id="UP000178606">
    <property type="component" value="Unassembled WGS sequence"/>
</dbReference>
<evidence type="ECO:0000313" key="3">
    <source>
        <dbReference type="Proteomes" id="UP000178606"/>
    </source>
</evidence>
<dbReference type="CDD" id="cd00207">
    <property type="entry name" value="fer2"/>
    <property type="match status" value="1"/>
</dbReference>
<comment type="caution">
    <text evidence="2">The sequence shown here is derived from an EMBL/GenBank/DDBJ whole genome shotgun (WGS) entry which is preliminary data.</text>
</comment>
<dbReference type="SUPFAM" id="SSF54292">
    <property type="entry name" value="2Fe-2S ferredoxin-like"/>
    <property type="match status" value="1"/>
</dbReference>
<dbReference type="AlphaFoldDB" id="A0A1F6CB03"/>
<dbReference type="Pfam" id="PF00111">
    <property type="entry name" value="Fer2"/>
    <property type="match status" value="1"/>
</dbReference>
<proteinExistence type="predicted"/>
<protein>
    <recommendedName>
        <fullName evidence="1">2Fe-2S ferredoxin-type domain-containing protein</fullName>
    </recommendedName>
</protein>
<feature type="domain" description="2Fe-2S ferredoxin-type" evidence="1">
    <location>
        <begin position="2"/>
        <end position="99"/>
    </location>
</feature>
<dbReference type="InterPro" id="IPR012675">
    <property type="entry name" value="Beta-grasp_dom_sf"/>
</dbReference>
<evidence type="ECO:0000313" key="2">
    <source>
        <dbReference type="EMBL" id="OGG46374.1"/>
    </source>
</evidence>
<accession>A0A1F6CB03</accession>
<gene>
    <name evidence="2" type="ORF">A3F84_03290</name>
</gene>
<dbReference type="Gene3D" id="3.10.20.30">
    <property type="match status" value="1"/>
</dbReference>
<name>A0A1F6CB03_HANXR</name>
<dbReference type="InterPro" id="IPR036010">
    <property type="entry name" value="2Fe-2S_ferredoxin-like_sf"/>
</dbReference>
<dbReference type="PROSITE" id="PS51085">
    <property type="entry name" value="2FE2S_FER_2"/>
    <property type="match status" value="1"/>
</dbReference>
<sequence>MPKVIFKNWNKTVECPQGANLRKLALEHGIPLYNGVSGVLNCRGLGLCGTCCVEVIPEEKVGPKQYMEVLRFFQVKGNFRLACQSDVRGDIEVTKREGLYGTGKEPVKG</sequence>
<organism evidence="2 3">
    <name type="scientific">Handelsmanbacteria sp. (strain RIFCSPLOWO2_12_FULL_64_10)</name>
    <dbReference type="NCBI Taxonomy" id="1817868"/>
    <lineage>
        <taxon>Bacteria</taxon>
        <taxon>Candidatus Handelsmaniibacteriota</taxon>
    </lineage>
</organism>
<dbReference type="InterPro" id="IPR001041">
    <property type="entry name" value="2Fe-2S_ferredoxin-type"/>
</dbReference>
<evidence type="ECO:0000259" key="1">
    <source>
        <dbReference type="PROSITE" id="PS51085"/>
    </source>
</evidence>
<reference evidence="2 3" key="1">
    <citation type="journal article" date="2016" name="Nat. Commun.">
        <title>Thousands of microbial genomes shed light on interconnected biogeochemical processes in an aquifer system.</title>
        <authorList>
            <person name="Anantharaman K."/>
            <person name="Brown C.T."/>
            <person name="Hug L.A."/>
            <person name="Sharon I."/>
            <person name="Castelle C.J."/>
            <person name="Probst A.J."/>
            <person name="Thomas B.C."/>
            <person name="Singh A."/>
            <person name="Wilkins M.J."/>
            <person name="Karaoz U."/>
            <person name="Brodie E.L."/>
            <person name="Williams K.H."/>
            <person name="Hubbard S.S."/>
            <person name="Banfield J.F."/>
        </authorList>
    </citation>
    <scope>NUCLEOTIDE SEQUENCE [LARGE SCALE GENOMIC DNA]</scope>
    <source>
        <strain evidence="3">RIFCSPLOWO2_12_FULL_64_10</strain>
    </source>
</reference>